<sequence length="120" mass="13093">MLFHLVPLDDWLRTPERPYAPASLDEEGFVHCSADETVVLAVADAFYREVAGPLMVLLIDEALLRAEVRWEAAEPAPPPGVAEGTSFPHVYGPVERSAVTGMLEVVRDPNGRPLGLTAWS</sequence>
<dbReference type="EMBL" id="FONG01000034">
    <property type="protein sequence ID" value="SFF88407.1"/>
    <property type="molecule type" value="Genomic_DNA"/>
</dbReference>
<gene>
    <name evidence="1" type="ORF">SAMN05216251_13426</name>
</gene>
<dbReference type="SUPFAM" id="SSF56399">
    <property type="entry name" value="ADP-ribosylation"/>
    <property type="match status" value="1"/>
</dbReference>
<proteinExistence type="predicted"/>
<evidence type="ECO:0000313" key="1">
    <source>
        <dbReference type="EMBL" id="SFF88407.1"/>
    </source>
</evidence>
<dbReference type="AlphaFoldDB" id="A0A1I2MFU7"/>
<dbReference type="Pfam" id="PF06108">
    <property type="entry name" value="DUF952"/>
    <property type="match status" value="1"/>
</dbReference>
<dbReference type="OrthoDB" id="5638018at2"/>
<dbReference type="PANTHER" id="PTHR34129:SF1">
    <property type="entry name" value="DUF952 DOMAIN-CONTAINING PROTEIN"/>
    <property type="match status" value="1"/>
</dbReference>
<dbReference type="RefSeq" id="WP_093717666.1">
    <property type="nucleotide sequence ID" value="NZ_FONG01000034.1"/>
</dbReference>
<name>A0A1I2MFU7_9ACTN</name>
<organism evidence="1 2">
    <name type="scientific">Actinacidiphila alni</name>
    <dbReference type="NCBI Taxonomy" id="380248"/>
    <lineage>
        <taxon>Bacteria</taxon>
        <taxon>Bacillati</taxon>
        <taxon>Actinomycetota</taxon>
        <taxon>Actinomycetes</taxon>
        <taxon>Kitasatosporales</taxon>
        <taxon>Streptomycetaceae</taxon>
        <taxon>Actinacidiphila</taxon>
    </lineage>
</organism>
<reference evidence="1 2" key="1">
    <citation type="submission" date="2016-10" db="EMBL/GenBank/DDBJ databases">
        <authorList>
            <person name="de Groot N.N."/>
        </authorList>
    </citation>
    <scope>NUCLEOTIDE SEQUENCE [LARGE SCALE GENOMIC DNA]</scope>
    <source>
        <strain evidence="1 2">CGMCC 4.3510</strain>
    </source>
</reference>
<accession>A0A1I2MFU7</accession>
<dbReference type="PANTHER" id="PTHR34129">
    <property type="entry name" value="BLR1139 PROTEIN"/>
    <property type="match status" value="1"/>
</dbReference>
<evidence type="ECO:0000313" key="2">
    <source>
        <dbReference type="Proteomes" id="UP000199323"/>
    </source>
</evidence>
<dbReference type="InterPro" id="IPR009297">
    <property type="entry name" value="DUF952"/>
</dbReference>
<dbReference type="STRING" id="380248.SAMN05216251_13426"/>
<dbReference type="Gene3D" id="3.20.170.20">
    <property type="entry name" value="Protein of unknown function DUF952"/>
    <property type="match status" value="1"/>
</dbReference>
<dbReference type="Proteomes" id="UP000199323">
    <property type="component" value="Unassembled WGS sequence"/>
</dbReference>
<keyword evidence="2" id="KW-1185">Reference proteome</keyword>
<protein>
    <submittedName>
        <fullName evidence="1">Uncharacterized conserved protein, DUF952 family</fullName>
    </submittedName>
</protein>